<dbReference type="EMBL" id="MK072395">
    <property type="protein sequence ID" value="AYV83907.1"/>
    <property type="molecule type" value="Genomic_DNA"/>
</dbReference>
<sequence>MNSYYHKYIKYKSKYLGLKDQLGGESEQYLDKVKALLKQKGQNYWFSSLGKLFLNAGSDTESLKKIVKTIQNDPAKYIDKEIIHVRISIWEDNDDVPAPVALLISVITPRNVDGKIALNLRDKKYSLSRFFLKPNEFNLSVMKQLAKIMLDKKLKNDNEYEFKDVKKYLTKN</sequence>
<evidence type="ECO:0000313" key="1">
    <source>
        <dbReference type="EMBL" id="AYV83907.1"/>
    </source>
</evidence>
<reference evidence="1" key="1">
    <citation type="submission" date="2018-10" db="EMBL/GenBank/DDBJ databases">
        <title>Hidden diversity of soil giant viruses.</title>
        <authorList>
            <person name="Schulz F."/>
            <person name="Alteio L."/>
            <person name="Goudeau D."/>
            <person name="Ryan E.M."/>
            <person name="Malmstrom R.R."/>
            <person name="Blanchard J."/>
            <person name="Woyke T."/>
        </authorList>
    </citation>
    <scope>NUCLEOTIDE SEQUENCE</scope>
    <source>
        <strain evidence="1">HYV1</strain>
    </source>
</reference>
<protein>
    <submittedName>
        <fullName evidence="1">Uncharacterized protein</fullName>
    </submittedName>
</protein>
<organism evidence="1">
    <name type="scientific">Hyperionvirus sp</name>
    <dbReference type="NCBI Taxonomy" id="2487770"/>
    <lineage>
        <taxon>Viruses</taxon>
        <taxon>Varidnaviria</taxon>
        <taxon>Bamfordvirae</taxon>
        <taxon>Nucleocytoviricota</taxon>
        <taxon>Megaviricetes</taxon>
        <taxon>Imitervirales</taxon>
        <taxon>Mimiviridae</taxon>
        <taxon>Klosneuvirinae</taxon>
    </lineage>
</organism>
<accession>A0A3G5A9G6</accession>
<name>A0A3G5A9G6_9VIRU</name>
<proteinExistence type="predicted"/>
<gene>
    <name evidence="1" type="ORF">Hyperionvirus13_50</name>
</gene>